<dbReference type="InterPro" id="IPR022430">
    <property type="entry name" value="CHP03684"/>
</dbReference>
<dbReference type="PANTHER" id="PTHR22798:SF0">
    <property type="entry name" value="MALIGNANT T-CELL-AMPLIFIED SEQUENCE 1"/>
    <property type="match status" value="1"/>
</dbReference>
<dbReference type="InterPro" id="IPR016437">
    <property type="entry name" value="MCT-1/Tma20"/>
</dbReference>
<dbReference type="InterPro" id="IPR004521">
    <property type="entry name" value="Uncharacterised_CHP00451"/>
</dbReference>
<dbReference type="Pfam" id="PF01472">
    <property type="entry name" value="PUA"/>
    <property type="match status" value="1"/>
</dbReference>
<evidence type="ECO:0000313" key="5">
    <source>
        <dbReference type="EMBL" id="KKM93725.1"/>
    </source>
</evidence>
<dbReference type="CDD" id="cd21154">
    <property type="entry name" value="PUA_MJ1432-like"/>
    <property type="match status" value="1"/>
</dbReference>
<dbReference type="GO" id="GO:0003723">
    <property type="term" value="F:RNA binding"/>
    <property type="evidence" value="ECO:0007669"/>
    <property type="project" value="InterPro"/>
</dbReference>
<feature type="domain" description="PUA" evidence="3">
    <location>
        <begin position="82"/>
        <end position="157"/>
    </location>
</feature>
<organism evidence="5">
    <name type="scientific">marine sediment metagenome</name>
    <dbReference type="NCBI Taxonomy" id="412755"/>
    <lineage>
        <taxon>unclassified sequences</taxon>
        <taxon>metagenomes</taxon>
        <taxon>ecological metagenomes</taxon>
    </lineage>
</organism>
<dbReference type="SUPFAM" id="SSF88697">
    <property type="entry name" value="PUA domain-like"/>
    <property type="match status" value="1"/>
</dbReference>
<proteinExistence type="predicted"/>
<dbReference type="NCBIfam" id="TIGR00451">
    <property type="entry name" value="unchar_dom_2"/>
    <property type="match status" value="1"/>
</dbReference>
<dbReference type="GO" id="GO:0001731">
    <property type="term" value="P:formation of translation preinitiation complex"/>
    <property type="evidence" value="ECO:0007669"/>
    <property type="project" value="TreeGrafter"/>
</dbReference>
<protein>
    <recommendedName>
        <fullName evidence="3">PUA domain-containing protein</fullName>
    </recommendedName>
</protein>
<sequence>MKIKSRHFIRKSELKPLKEEILKQYGDSFIEQVFPKKSNVEVIQTESGDILYAVNNELKLWKSKNGYIPVLTLLLNNKVDLKTIIVDFGAIRYVANGADVMRPGITKIDPTIEKGDIVKIEEETHHRALAVGKALYNAAEMETITSGKMIKNLHTIQDPIWEFEKKFK</sequence>
<evidence type="ECO:0000256" key="1">
    <source>
        <dbReference type="ARBA" id="ARBA00004496"/>
    </source>
</evidence>
<comment type="caution">
    <text evidence="5">The sequence shown here is derived from an EMBL/GenBank/DDBJ whole genome shotgun (WGS) entry which is preliminary data.</text>
</comment>
<dbReference type="PROSITE" id="PS50890">
    <property type="entry name" value="PUA"/>
    <property type="match status" value="1"/>
</dbReference>
<dbReference type="PIRSF" id="PIRSF005067">
    <property type="entry name" value="Tma_RNA-bind_prd"/>
    <property type="match status" value="1"/>
</dbReference>
<dbReference type="EMBL" id="LAZR01006901">
    <property type="protein sequence ID" value="KKM88877.1"/>
    <property type="molecule type" value="Genomic_DNA"/>
</dbReference>
<dbReference type="AlphaFoldDB" id="A0A0F9NXW0"/>
<gene>
    <name evidence="5" type="ORF">LCGC14_1205420</name>
    <name evidence="4" type="ORF">LCGC14_1254310</name>
</gene>
<dbReference type="Pfam" id="PF17832">
    <property type="entry name" value="Pre-PUA"/>
    <property type="match status" value="1"/>
</dbReference>
<reference evidence="5" key="1">
    <citation type="journal article" date="2015" name="Nature">
        <title>Complex archaea that bridge the gap between prokaryotes and eukaryotes.</title>
        <authorList>
            <person name="Spang A."/>
            <person name="Saw J.H."/>
            <person name="Jorgensen S.L."/>
            <person name="Zaremba-Niedzwiedzka K."/>
            <person name="Martijn J."/>
            <person name="Lind A.E."/>
            <person name="van Eijk R."/>
            <person name="Schleper C."/>
            <person name="Guy L."/>
            <person name="Ettema T.J."/>
        </authorList>
    </citation>
    <scope>NUCLEOTIDE SEQUENCE</scope>
</reference>
<dbReference type="InterPro" id="IPR015947">
    <property type="entry name" value="PUA-like_sf"/>
</dbReference>
<dbReference type="InterPro" id="IPR002478">
    <property type="entry name" value="PUA"/>
</dbReference>
<dbReference type="GO" id="GO:0005737">
    <property type="term" value="C:cytoplasm"/>
    <property type="evidence" value="ECO:0007669"/>
    <property type="project" value="UniProtKB-SubCell"/>
</dbReference>
<evidence type="ECO:0000313" key="4">
    <source>
        <dbReference type="EMBL" id="KKM88877.1"/>
    </source>
</evidence>
<comment type="subcellular location">
    <subcellularLocation>
        <location evidence="1">Cytoplasm</location>
    </subcellularLocation>
</comment>
<evidence type="ECO:0000256" key="2">
    <source>
        <dbReference type="ARBA" id="ARBA00022490"/>
    </source>
</evidence>
<dbReference type="InterPro" id="IPR041366">
    <property type="entry name" value="Pre-PUA"/>
</dbReference>
<accession>A0A0F9NXW0</accession>
<dbReference type="PANTHER" id="PTHR22798">
    <property type="entry name" value="MCT-1 PROTEIN"/>
    <property type="match status" value="1"/>
</dbReference>
<dbReference type="Gene3D" id="3.10.400.20">
    <property type="match status" value="1"/>
</dbReference>
<evidence type="ECO:0000259" key="3">
    <source>
        <dbReference type="SMART" id="SM00359"/>
    </source>
</evidence>
<dbReference type="NCBIfam" id="TIGR03684">
    <property type="entry name" value="arCOG00985"/>
    <property type="match status" value="1"/>
</dbReference>
<dbReference type="SMART" id="SM00359">
    <property type="entry name" value="PUA"/>
    <property type="match status" value="1"/>
</dbReference>
<name>A0A0F9NXW0_9ZZZZ</name>
<keyword evidence="2" id="KW-0963">Cytoplasm</keyword>
<dbReference type="EMBL" id="LAZR01006228">
    <property type="protein sequence ID" value="KKM93725.1"/>
    <property type="molecule type" value="Genomic_DNA"/>
</dbReference>